<dbReference type="Pfam" id="PF08021">
    <property type="entry name" value="FAD_binding_9"/>
    <property type="match status" value="1"/>
</dbReference>
<dbReference type="FunFam" id="3.40.50.300:FF:000221">
    <property type="entry name" value="Multidrug ABC transporter ATP-binding protein"/>
    <property type="match status" value="1"/>
</dbReference>
<dbReference type="Proteomes" id="UP000193964">
    <property type="component" value="Unassembled WGS sequence"/>
</dbReference>
<dbReference type="EMBL" id="LQQA01000013">
    <property type="protein sequence ID" value="ORX15539.1"/>
    <property type="molecule type" value="Genomic_DNA"/>
</dbReference>
<feature type="transmembrane region" description="Helical" evidence="17">
    <location>
        <begin position="443"/>
        <end position="462"/>
    </location>
</feature>
<protein>
    <recommendedName>
        <fullName evidence="16">Mycobactin import ATP-binding/permease protein IrtA</fullName>
    </recommendedName>
</protein>
<dbReference type="PROSITE" id="PS50929">
    <property type="entry name" value="ABC_TM1F"/>
    <property type="match status" value="1"/>
</dbReference>
<evidence type="ECO:0000256" key="2">
    <source>
        <dbReference type="ARBA" id="ARBA00004429"/>
    </source>
</evidence>
<dbReference type="SUPFAM" id="SSF52540">
    <property type="entry name" value="P-loop containing nucleoside triphosphate hydrolases"/>
    <property type="match status" value="1"/>
</dbReference>
<dbReference type="PANTHER" id="PTHR24221:SF654">
    <property type="entry name" value="ATP-BINDING CASSETTE SUB-FAMILY B MEMBER 6"/>
    <property type="match status" value="1"/>
</dbReference>
<dbReference type="GO" id="GO:0016491">
    <property type="term" value="F:oxidoreductase activity"/>
    <property type="evidence" value="ECO:0007669"/>
    <property type="project" value="InterPro"/>
</dbReference>
<evidence type="ECO:0000259" key="18">
    <source>
        <dbReference type="PROSITE" id="PS50893"/>
    </source>
</evidence>
<evidence type="ECO:0000256" key="12">
    <source>
        <dbReference type="ARBA" id="ARBA00022989"/>
    </source>
</evidence>
<dbReference type="InterPro" id="IPR017871">
    <property type="entry name" value="ABC_transporter-like_CS"/>
</dbReference>
<dbReference type="InterPro" id="IPR003593">
    <property type="entry name" value="AAA+_ATPase"/>
</dbReference>
<keyword evidence="9" id="KW-0274">FAD</keyword>
<evidence type="ECO:0000256" key="10">
    <source>
        <dbReference type="ARBA" id="ARBA00022840"/>
    </source>
</evidence>
<feature type="transmembrane region" description="Helical" evidence="17">
    <location>
        <begin position="536"/>
        <end position="554"/>
    </location>
</feature>
<evidence type="ECO:0000256" key="15">
    <source>
        <dbReference type="ARBA" id="ARBA00023467"/>
    </source>
</evidence>
<reference evidence="21 22" key="1">
    <citation type="submission" date="2016-01" db="EMBL/GenBank/DDBJ databases">
        <title>The new phylogeny of the genus Mycobacterium.</title>
        <authorList>
            <person name="Tarcisio F."/>
            <person name="Conor M."/>
            <person name="Antonella G."/>
            <person name="Elisabetta G."/>
            <person name="Giulia F.S."/>
            <person name="Sara T."/>
            <person name="Anna F."/>
            <person name="Clotilde B."/>
            <person name="Roberto B."/>
            <person name="Veronica D.S."/>
            <person name="Fabio R."/>
            <person name="Monica P."/>
            <person name="Olivier J."/>
            <person name="Enrico T."/>
            <person name="Nicola S."/>
        </authorList>
    </citation>
    <scope>NUCLEOTIDE SEQUENCE [LARGE SCALE GENOMIC DNA]</scope>
    <source>
        <strain evidence="21 22">ATCC 700010</strain>
    </source>
</reference>
<comment type="subcellular location">
    <subcellularLocation>
        <location evidence="2">Cell inner membrane</location>
        <topology evidence="2">Multi-pass membrane protein</topology>
    </subcellularLocation>
</comment>
<evidence type="ECO:0000256" key="17">
    <source>
        <dbReference type="SAM" id="Phobius"/>
    </source>
</evidence>
<dbReference type="PROSITE" id="PS50893">
    <property type="entry name" value="ABC_TRANSPORTER_2"/>
    <property type="match status" value="1"/>
</dbReference>
<dbReference type="InterPro" id="IPR039261">
    <property type="entry name" value="FNR_nucleotide-bd"/>
</dbReference>
<dbReference type="RefSeq" id="WP_085144666.1">
    <property type="nucleotide sequence ID" value="NZ_JACKUA010000019.1"/>
</dbReference>
<evidence type="ECO:0000256" key="16">
    <source>
        <dbReference type="ARBA" id="ARBA00023488"/>
    </source>
</evidence>
<comment type="cofactor">
    <cofactor evidence="1">
        <name>FAD</name>
        <dbReference type="ChEBI" id="CHEBI:57692"/>
    </cofactor>
</comment>
<keyword evidence="11" id="KW-1278">Translocase</keyword>
<organism evidence="21 22">
    <name type="scientific">Mycolicibacterium wolinskyi</name>
    <dbReference type="NCBI Taxonomy" id="59750"/>
    <lineage>
        <taxon>Bacteria</taxon>
        <taxon>Bacillati</taxon>
        <taxon>Actinomycetota</taxon>
        <taxon>Actinomycetes</taxon>
        <taxon>Mycobacteriales</taxon>
        <taxon>Mycobacteriaceae</taxon>
        <taxon>Mycolicibacterium</taxon>
    </lineage>
</organism>
<keyword evidence="4" id="KW-1003">Cell membrane</keyword>
<dbReference type="Gene3D" id="2.40.30.10">
    <property type="entry name" value="Translation factors"/>
    <property type="match status" value="1"/>
</dbReference>
<dbReference type="GO" id="GO:0005524">
    <property type="term" value="F:ATP binding"/>
    <property type="evidence" value="ECO:0007669"/>
    <property type="project" value="UniProtKB-KW"/>
</dbReference>
<dbReference type="CDD" id="cd06193">
    <property type="entry name" value="siderophore_interacting"/>
    <property type="match status" value="1"/>
</dbReference>
<dbReference type="GO" id="GO:0140359">
    <property type="term" value="F:ABC-type transporter activity"/>
    <property type="evidence" value="ECO:0007669"/>
    <property type="project" value="InterPro"/>
</dbReference>
<dbReference type="OrthoDB" id="9806127at2"/>
<dbReference type="SUPFAM" id="SSF90123">
    <property type="entry name" value="ABC transporter transmembrane region"/>
    <property type="match status" value="1"/>
</dbReference>
<dbReference type="Pfam" id="PF00664">
    <property type="entry name" value="ABC_membrane"/>
    <property type="match status" value="1"/>
</dbReference>
<dbReference type="InterPro" id="IPR011527">
    <property type="entry name" value="ABC1_TM_dom"/>
</dbReference>
<evidence type="ECO:0000256" key="6">
    <source>
        <dbReference type="ARBA" id="ARBA00022630"/>
    </source>
</evidence>
<comment type="caution">
    <text evidence="21">The sequence shown here is derived from an EMBL/GenBank/DDBJ whole genome shotgun (WGS) entry which is preliminary data.</text>
</comment>
<gene>
    <name evidence="21" type="ORF">AWC31_23510</name>
</gene>
<dbReference type="InterPro" id="IPR017938">
    <property type="entry name" value="Riboflavin_synthase-like_b-brl"/>
</dbReference>
<evidence type="ECO:0000256" key="1">
    <source>
        <dbReference type="ARBA" id="ARBA00001974"/>
    </source>
</evidence>
<dbReference type="InterPro" id="IPR007037">
    <property type="entry name" value="SIP_rossman_dom"/>
</dbReference>
<accession>A0A1X2FC24</accession>
<evidence type="ECO:0000259" key="20">
    <source>
        <dbReference type="PROSITE" id="PS51384"/>
    </source>
</evidence>
<dbReference type="PROSITE" id="PS00211">
    <property type="entry name" value="ABC_TRANSPORTER_1"/>
    <property type="match status" value="1"/>
</dbReference>
<keyword evidence="5" id="KW-0997">Cell inner membrane</keyword>
<evidence type="ECO:0000256" key="5">
    <source>
        <dbReference type="ARBA" id="ARBA00022519"/>
    </source>
</evidence>
<evidence type="ECO:0000313" key="21">
    <source>
        <dbReference type="EMBL" id="ORX15539.1"/>
    </source>
</evidence>
<sequence>MARGFQGVMMRGFGARDHQATVISTEQVTPNLLRLRMVSPTVFEDAVAVPTSYLRFWVPDPDGSKTEYQRAYTMTEMDPDTGHFTIDVVLHEPSGPASKWARSAKPGDSVPVMSLGSPGFTVPEDPPAGYLLIGDAASTPAINGIIGVVPQDIPIEVYLEQHDESDLLIPITEHPRRNLHWVAREDTASLAAAIESRDWSDWYCWVTPEAGSLKHLRTRLRDEFGFPKSELHAQAYWTQGRAMGTKRDDETPDATPAVAEPAAGKAAAVNTAEDKKPAATGARGNWRAQAAGRLLAPLKNKLIISGVLQALITLVQLAPFVLLVELARLLLSGADADRLWTLGLTAVGLLGTGTFLAAALTLWLHWIDANFARDLRTRLLTKMARLPLGWFTARGSGSIKQLVQDDTLSLHYLVTHAIPDAVAAVIAPIAVLVYLFVVDWRLALVLFIPVLTYLVLMSVMTIQSGQKIGQAQRWAERMSGEAGAYLEGQPVVRVFGGAASSSFRRRLDEYIGFLVAWQRPFTGKKSLMDLVTRPGTFLWLIAVVGTPMIVAGAMNPVDLLPFLLLGTTFGVRLLGIGYGLSGIRGGMLAARRIQSTLDEAELAVRTGESATAAPGDVVFDNVTFGYRPGVPVIHDVSLTLKPGTVTALVGPSGSGKSTLAALLARFYDVADGAISVGGSDIRSLPADELYRRVGFVLQETQLVAGTVAENIALADPDASIERIHQAARDAQIHDRILRLPAGYDTPLGAASSLSGGEKQRLTIARAILADTPVLILDEATAFADPESEYLVQQALNRLTKDRTVLVIAHRLHTITHADQIVVLDAGRIVETGTHEQLLAAGGRYHQLWEMGRRDTVTAGEATR</sequence>
<dbReference type="InterPro" id="IPR017927">
    <property type="entry name" value="FAD-bd_FR_type"/>
</dbReference>
<evidence type="ECO:0000256" key="8">
    <source>
        <dbReference type="ARBA" id="ARBA00022741"/>
    </source>
</evidence>
<evidence type="ECO:0000256" key="11">
    <source>
        <dbReference type="ARBA" id="ARBA00022967"/>
    </source>
</evidence>
<comment type="subunit">
    <text evidence="15">Forms a heterodimer with IrtB.</text>
</comment>
<keyword evidence="7 17" id="KW-0812">Transmembrane</keyword>
<dbReference type="Pfam" id="PF04954">
    <property type="entry name" value="SIP"/>
    <property type="match status" value="1"/>
</dbReference>
<feature type="domain" description="ABC transporter" evidence="18">
    <location>
        <begin position="617"/>
        <end position="850"/>
    </location>
</feature>
<dbReference type="InterPro" id="IPR013113">
    <property type="entry name" value="SIP_FAD-bd"/>
</dbReference>
<keyword evidence="8" id="KW-0547">Nucleotide-binding</keyword>
<feature type="transmembrane region" description="Helical" evidence="17">
    <location>
        <begin position="302"/>
        <end position="324"/>
    </location>
</feature>
<keyword evidence="3" id="KW-0813">Transport</keyword>
<comment type="similarity">
    <text evidence="14">Belongs to the ABC transporter superfamily. Siderophore-Fe(3+) uptake transporter (SIUT) (TC 3.A.1.21) family.</text>
</comment>
<dbReference type="SMART" id="SM00382">
    <property type="entry name" value="AAA"/>
    <property type="match status" value="1"/>
</dbReference>
<dbReference type="InterPro" id="IPR027417">
    <property type="entry name" value="P-loop_NTPase"/>
</dbReference>
<dbReference type="InterPro" id="IPR039421">
    <property type="entry name" value="Type_1_exporter"/>
</dbReference>
<keyword evidence="10" id="KW-0067">ATP-binding</keyword>
<keyword evidence="6" id="KW-0285">Flavoprotein</keyword>
<dbReference type="GO" id="GO:0005886">
    <property type="term" value="C:plasma membrane"/>
    <property type="evidence" value="ECO:0007669"/>
    <property type="project" value="UniProtKB-SubCell"/>
</dbReference>
<keyword evidence="12 17" id="KW-1133">Transmembrane helix</keyword>
<evidence type="ECO:0000313" key="22">
    <source>
        <dbReference type="Proteomes" id="UP000193964"/>
    </source>
</evidence>
<dbReference type="PANTHER" id="PTHR24221">
    <property type="entry name" value="ATP-BINDING CASSETTE SUB-FAMILY B"/>
    <property type="match status" value="1"/>
</dbReference>
<keyword evidence="13 17" id="KW-0472">Membrane</keyword>
<evidence type="ECO:0000256" key="9">
    <source>
        <dbReference type="ARBA" id="ARBA00022827"/>
    </source>
</evidence>
<feature type="domain" description="FAD-binding FR-type" evidence="20">
    <location>
        <begin position="15"/>
        <end position="123"/>
    </location>
</feature>
<feature type="domain" description="ABC transmembrane type-1" evidence="19">
    <location>
        <begin position="303"/>
        <end position="585"/>
    </location>
</feature>
<evidence type="ECO:0000256" key="7">
    <source>
        <dbReference type="ARBA" id="ARBA00022692"/>
    </source>
</evidence>
<name>A0A1X2FC24_9MYCO</name>
<feature type="transmembrane region" description="Helical" evidence="17">
    <location>
        <begin position="417"/>
        <end position="437"/>
    </location>
</feature>
<dbReference type="Gene3D" id="3.40.50.300">
    <property type="entry name" value="P-loop containing nucleotide triphosphate hydrolases"/>
    <property type="match status" value="1"/>
</dbReference>
<dbReference type="SUPFAM" id="SSF63380">
    <property type="entry name" value="Riboflavin synthase domain-like"/>
    <property type="match status" value="1"/>
</dbReference>
<dbReference type="PROSITE" id="PS51384">
    <property type="entry name" value="FAD_FR"/>
    <property type="match status" value="1"/>
</dbReference>
<evidence type="ECO:0000256" key="14">
    <source>
        <dbReference type="ARBA" id="ARBA00023455"/>
    </source>
</evidence>
<evidence type="ECO:0000259" key="19">
    <source>
        <dbReference type="PROSITE" id="PS50929"/>
    </source>
</evidence>
<feature type="transmembrane region" description="Helical" evidence="17">
    <location>
        <begin position="344"/>
        <end position="366"/>
    </location>
</feature>
<dbReference type="Gene3D" id="1.20.1560.10">
    <property type="entry name" value="ABC transporter type 1, transmembrane domain"/>
    <property type="match status" value="1"/>
</dbReference>
<dbReference type="InterPro" id="IPR036640">
    <property type="entry name" value="ABC1_TM_sf"/>
</dbReference>
<evidence type="ECO:0000256" key="13">
    <source>
        <dbReference type="ARBA" id="ARBA00023136"/>
    </source>
</evidence>
<dbReference type="Pfam" id="PF00005">
    <property type="entry name" value="ABC_tran"/>
    <property type="match status" value="1"/>
</dbReference>
<dbReference type="InterPro" id="IPR003439">
    <property type="entry name" value="ABC_transporter-like_ATP-bd"/>
</dbReference>
<dbReference type="GO" id="GO:0016887">
    <property type="term" value="F:ATP hydrolysis activity"/>
    <property type="evidence" value="ECO:0007669"/>
    <property type="project" value="InterPro"/>
</dbReference>
<evidence type="ECO:0000256" key="3">
    <source>
        <dbReference type="ARBA" id="ARBA00022448"/>
    </source>
</evidence>
<proteinExistence type="inferred from homology"/>
<evidence type="ECO:0000256" key="4">
    <source>
        <dbReference type="ARBA" id="ARBA00022475"/>
    </source>
</evidence>
<feature type="transmembrane region" description="Helical" evidence="17">
    <location>
        <begin position="560"/>
        <end position="583"/>
    </location>
</feature>
<dbReference type="Gene3D" id="3.40.50.80">
    <property type="entry name" value="Nucleotide-binding domain of ferredoxin-NADP reductase (FNR) module"/>
    <property type="match status" value="1"/>
</dbReference>
<dbReference type="AlphaFoldDB" id="A0A1X2FC24"/>